<evidence type="ECO:0000313" key="5">
    <source>
        <dbReference type="Proteomes" id="UP000008221"/>
    </source>
</evidence>
<dbReference type="PROSITE" id="PS51371">
    <property type="entry name" value="CBS"/>
    <property type="match status" value="2"/>
</dbReference>
<dbReference type="RefSeq" id="WP_011719368.1">
    <property type="nucleotide sequence ID" value="NC_008578.1"/>
</dbReference>
<dbReference type="AlphaFoldDB" id="A0LS95"/>
<name>A0LS95_ACIC1</name>
<dbReference type="InterPro" id="IPR051257">
    <property type="entry name" value="Diverse_CBS-Domain"/>
</dbReference>
<dbReference type="EMBL" id="CP000481">
    <property type="protein sequence ID" value="ABK52305.1"/>
    <property type="molecule type" value="Genomic_DNA"/>
</dbReference>
<dbReference type="eggNOG" id="COG2905">
    <property type="taxonomic scope" value="Bacteria"/>
</dbReference>
<dbReference type="Pfam" id="PF00571">
    <property type="entry name" value="CBS"/>
    <property type="match status" value="2"/>
</dbReference>
<feature type="domain" description="CBS" evidence="3">
    <location>
        <begin position="7"/>
        <end position="65"/>
    </location>
</feature>
<dbReference type="OrthoDB" id="9807125at2"/>
<dbReference type="PANTHER" id="PTHR43080">
    <property type="entry name" value="CBS DOMAIN-CONTAINING PROTEIN CBSX3, MITOCHONDRIAL"/>
    <property type="match status" value="1"/>
</dbReference>
<reference evidence="4 5" key="1">
    <citation type="journal article" date="2009" name="Genome Res.">
        <title>Complete genome of the cellulolytic thermophile Acidothermus cellulolyticus 11B provides insights into its ecophysiological and evolutionary adaptations.</title>
        <authorList>
            <person name="Barabote R.D."/>
            <person name="Xie G."/>
            <person name="Leu D.H."/>
            <person name="Normand P."/>
            <person name="Necsulea A."/>
            <person name="Daubin V."/>
            <person name="Medigue C."/>
            <person name="Adney W.S."/>
            <person name="Xu X.C."/>
            <person name="Lapidus A."/>
            <person name="Parales R.E."/>
            <person name="Detter C."/>
            <person name="Pujic P."/>
            <person name="Bruce D."/>
            <person name="Lavire C."/>
            <person name="Challacombe J.F."/>
            <person name="Brettin T.S."/>
            <person name="Berry A.M."/>
        </authorList>
    </citation>
    <scope>NUCLEOTIDE SEQUENCE [LARGE SCALE GENOMIC DNA]</scope>
    <source>
        <strain evidence="5">ATCC 43068 / DSM 8971 / 11B</strain>
    </source>
</reference>
<dbReference type="SUPFAM" id="SSF54631">
    <property type="entry name" value="CBS-domain pair"/>
    <property type="match status" value="1"/>
</dbReference>
<feature type="domain" description="CBS" evidence="3">
    <location>
        <begin position="71"/>
        <end position="126"/>
    </location>
</feature>
<dbReference type="InterPro" id="IPR046342">
    <property type="entry name" value="CBS_dom_sf"/>
</dbReference>
<dbReference type="Gene3D" id="3.10.580.10">
    <property type="entry name" value="CBS-domain"/>
    <property type="match status" value="1"/>
</dbReference>
<dbReference type="InterPro" id="IPR000644">
    <property type="entry name" value="CBS_dom"/>
</dbReference>
<dbReference type="STRING" id="351607.Acel_0532"/>
<evidence type="ECO:0000259" key="3">
    <source>
        <dbReference type="PROSITE" id="PS51371"/>
    </source>
</evidence>
<proteinExistence type="predicted"/>
<organism evidence="4 5">
    <name type="scientific">Acidothermus cellulolyticus (strain ATCC 43068 / DSM 8971 / 11B)</name>
    <dbReference type="NCBI Taxonomy" id="351607"/>
    <lineage>
        <taxon>Bacteria</taxon>
        <taxon>Bacillati</taxon>
        <taxon>Actinomycetota</taxon>
        <taxon>Actinomycetes</taxon>
        <taxon>Acidothermales</taxon>
        <taxon>Acidothermaceae</taxon>
        <taxon>Acidothermus</taxon>
    </lineage>
</organism>
<accession>A0LS95</accession>
<protein>
    <submittedName>
        <fullName evidence="4">Putative signal-transduction protein with CBS domains</fullName>
    </submittedName>
</protein>
<gene>
    <name evidence="4" type="ordered locus">Acel_0532</name>
</gene>
<keyword evidence="5" id="KW-1185">Reference proteome</keyword>
<evidence type="ECO:0000313" key="4">
    <source>
        <dbReference type="EMBL" id="ABK52305.1"/>
    </source>
</evidence>
<dbReference type="SMART" id="SM00116">
    <property type="entry name" value="CBS"/>
    <property type="match status" value="2"/>
</dbReference>
<dbReference type="Proteomes" id="UP000008221">
    <property type="component" value="Chromosome"/>
</dbReference>
<dbReference type="InParanoid" id="A0LS95"/>
<keyword evidence="1 2" id="KW-0129">CBS domain</keyword>
<evidence type="ECO:0000256" key="2">
    <source>
        <dbReference type="PROSITE-ProRule" id="PRU00703"/>
    </source>
</evidence>
<evidence type="ECO:0000256" key="1">
    <source>
        <dbReference type="ARBA" id="ARBA00023122"/>
    </source>
</evidence>
<dbReference type="PANTHER" id="PTHR43080:SF2">
    <property type="entry name" value="CBS DOMAIN-CONTAINING PROTEIN"/>
    <property type="match status" value="1"/>
</dbReference>
<sequence length="126" mass="13607">MRVADAMNPLVLTVGPNHTLREVARRMAERKVGAAVVIDPENGIGIITERDLLESIAAGENPDAEPVSAHLTRELVYAAPDWDLDQAATAMIRGGFRHLVVLSGNEVVGVLAMRDIVRSWVSTGVR</sequence>
<dbReference type="KEGG" id="ace:Acel_0532"/>
<dbReference type="HOGENOM" id="CLU_040681_12_1_11"/>